<dbReference type="AlphaFoldDB" id="A0A814ZMX7"/>
<evidence type="ECO:0000313" key="7">
    <source>
        <dbReference type="EMBL" id="CAF1206421.1"/>
    </source>
</evidence>
<dbReference type="Gene3D" id="1.20.1070.10">
    <property type="entry name" value="Rhodopsin 7-helix transmembrane proteins"/>
    <property type="match status" value="1"/>
</dbReference>
<name>A0A814ZMX7_ADIRI</name>
<feature type="transmembrane region" description="Helical" evidence="5">
    <location>
        <begin position="20"/>
        <end position="45"/>
    </location>
</feature>
<keyword evidence="4 5" id="KW-0472">Membrane</keyword>
<comment type="caution">
    <text evidence="8">The sequence shown here is derived from an EMBL/GenBank/DDBJ whole genome shotgun (WGS) entry which is preliminary data.</text>
</comment>
<evidence type="ECO:0000256" key="5">
    <source>
        <dbReference type="SAM" id="Phobius"/>
    </source>
</evidence>
<dbReference type="EMBL" id="CAJNOR010002083">
    <property type="protein sequence ID" value="CAF1245634.1"/>
    <property type="molecule type" value="Genomic_DNA"/>
</dbReference>
<protein>
    <recommendedName>
        <fullName evidence="6">G-protein coupled receptors family 1 profile domain-containing protein</fullName>
    </recommendedName>
</protein>
<keyword evidence="3 5" id="KW-1133">Transmembrane helix</keyword>
<dbReference type="EMBL" id="CAJNOJ010000152">
    <property type="protein sequence ID" value="CAF1206421.1"/>
    <property type="molecule type" value="Genomic_DNA"/>
</dbReference>
<reference evidence="8" key="1">
    <citation type="submission" date="2021-02" db="EMBL/GenBank/DDBJ databases">
        <authorList>
            <person name="Nowell W R."/>
        </authorList>
    </citation>
    <scope>NUCLEOTIDE SEQUENCE</scope>
</reference>
<sequence length="375" mass="44523">MSSSANDSTGNPTRTGLPRSLMMTIILYLVVNLCVHILFFLTTVYHNYWQIFKISKSLTDTTQNNLNSTLSLDIEQSSSDVLQLETSKPCLKKKIFSTSSSSSSSLLSHMILESETMLIRTIRSFGLFLVTSLLIVNWLCVFIYLYPIFYSNSIQYPTTLCITQSFFLHVLTLFHLNLTITIRLLWYLCFKFNRYWQTITYRRLFVILFVLFVYLCIFTWPTITDEWASIRFDSILQICIVNYIFRLSYTFFVLSFTCFIPYFVLILAHYRQMKCIQRRIIKYLLTFKIDQHQQDLIYEQQKRFQSASLIILIWTLCNILLLIFIHVPSEHQFMIKSVIFYIQMLRFVLDPILYMFVFRSLSIITLLRPTSEVYF</sequence>
<gene>
    <name evidence="7" type="ORF">EDS130_LOCUS25649</name>
    <name evidence="8" type="ORF">XAT740_LOCUS25978</name>
</gene>
<feature type="domain" description="G-protein coupled receptors family 1 profile" evidence="6">
    <location>
        <begin position="104"/>
        <end position="354"/>
    </location>
</feature>
<dbReference type="Proteomes" id="UP000663828">
    <property type="component" value="Unassembled WGS sequence"/>
</dbReference>
<dbReference type="InterPro" id="IPR017452">
    <property type="entry name" value="GPCR_Rhodpsn_7TM"/>
</dbReference>
<evidence type="ECO:0000313" key="9">
    <source>
        <dbReference type="Proteomes" id="UP000663828"/>
    </source>
</evidence>
<feature type="transmembrane region" description="Helical" evidence="5">
    <location>
        <begin position="201"/>
        <end position="223"/>
    </location>
</feature>
<proteinExistence type="predicted"/>
<evidence type="ECO:0000259" key="6">
    <source>
        <dbReference type="PROSITE" id="PS50262"/>
    </source>
</evidence>
<accession>A0A814ZMX7</accession>
<feature type="transmembrane region" description="Helical" evidence="5">
    <location>
        <begin position="125"/>
        <end position="146"/>
    </location>
</feature>
<evidence type="ECO:0000256" key="2">
    <source>
        <dbReference type="ARBA" id="ARBA00022692"/>
    </source>
</evidence>
<feature type="transmembrane region" description="Helical" evidence="5">
    <location>
        <begin position="338"/>
        <end position="358"/>
    </location>
</feature>
<evidence type="ECO:0000256" key="1">
    <source>
        <dbReference type="ARBA" id="ARBA00004370"/>
    </source>
</evidence>
<dbReference type="Proteomes" id="UP000663852">
    <property type="component" value="Unassembled WGS sequence"/>
</dbReference>
<evidence type="ECO:0000313" key="8">
    <source>
        <dbReference type="EMBL" id="CAF1245634.1"/>
    </source>
</evidence>
<dbReference type="PROSITE" id="PS50262">
    <property type="entry name" value="G_PROTEIN_RECEP_F1_2"/>
    <property type="match status" value="1"/>
</dbReference>
<feature type="transmembrane region" description="Helical" evidence="5">
    <location>
        <begin position="307"/>
        <end position="326"/>
    </location>
</feature>
<feature type="transmembrane region" description="Helical" evidence="5">
    <location>
        <begin position="243"/>
        <end position="270"/>
    </location>
</feature>
<organism evidence="8 9">
    <name type="scientific">Adineta ricciae</name>
    <name type="common">Rotifer</name>
    <dbReference type="NCBI Taxonomy" id="249248"/>
    <lineage>
        <taxon>Eukaryota</taxon>
        <taxon>Metazoa</taxon>
        <taxon>Spiralia</taxon>
        <taxon>Gnathifera</taxon>
        <taxon>Rotifera</taxon>
        <taxon>Eurotatoria</taxon>
        <taxon>Bdelloidea</taxon>
        <taxon>Adinetida</taxon>
        <taxon>Adinetidae</taxon>
        <taxon>Adineta</taxon>
    </lineage>
</organism>
<feature type="transmembrane region" description="Helical" evidence="5">
    <location>
        <begin position="166"/>
        <end position="189"/>
    </location>
</feature>
<evidence type="ECO:0000256" key="4">
    <source>
        <dbReference type="ARBA" id="ARBA00023136"/>
    </source>
</evidence>
<keyword evidence="2 5" id="KW-0812">Transmembrane</keyword>
<evidence type="ECO:0000256" key="3">
    <source>
        <dbReference type="ARBA" id="ARBA00022989"/>
    </source>
</evidence>
<dbReference type="GO" id="GO:0016020">
    <property type="term" value="C:membrane"/>
    <property type="evidence" value="ECO:0007669"/>
    <property type="project" value="UniProtKB-SubCell"/>
</dbReference>
<keyword evidence="9" id="KW-1185">Reference proteome</keyword>
<comment type="subcellular location">
    <subcellularLocation>
        <location evidence="1">Membrane</location>
    </subcellularLocation>
</comment>